<organism evidence="1 2">
    <name type="scientific">Trichosporon asahii var. asahii (strain CBS 8904)</name>
    <name type="common">Yeast</name>
    <dbReference type="NCBI Taxonomy" id="1220162"/>
    <lineage>
        <taxon>Eukaryota</taxon>
        <taxon>Fungi</taxon>
        <taxon>Dikarya</taxon>
        <taxon>Basidiomycota</taxon>
        <taxon>Agaricomycotina</taxon>
        <taxon>Tremellomycetes</taxon>
        <taxon>Trichosporonales</taxon>
        <taxon>Trichosporonaceae</taxon>
        <taxon>Trichosporon</taxon>
    </lineage>
</organism>
<dbReference type="EMBL" id="AMBO01000301">
    <property type="protein sequence ID" value="EKD02046.1"/>
    <property type="molecule type" value="Genomic_DNA"/>
</dbReference>
<sequence length="120" mass="13279">MSPTPTPLAPSILPNLDERFDELRDLHMSDLEAAKGLRKVAGAVRNFSYRTQAQELRRGALQALGQAEAALRFQPAKEEGRLRYRVAELEAERAGWWARANKVDLGTPAPEQHPPIAVPG</sequence>
<name>K1VN18_TRIAC</name>
<keyword evidence="2" id="KW-1185">Reference proteome</keyword>
<comment type="caution">
    <text evidence="1">The sequence shown here is derived from an EMBL/GenBank/DDBJ whole genome shotgun (WGS) entry which is preliminary data.</text>
</comment>
<dbReference type="InParanoid" id="K1VN18"/>
<dbReference type="HOGENOM" id="CLU_2051307_0_0_1"/>
<evidence type="ECO:0000313" key="2">
    <source>
        <dbReference type="Proteomes" id="UP000006757"/>
    </source>
</evidence>
<accession>K1VN18</accession>
<dbReference type="Proteomes" id="UP000006757">
    <property type="component" value="Unassembled WGS sequence"/>
</dbReference>
<gene>
    <name evidence="1" type="ORF">A1Q2_03645</name>
</gene>
<reference evidence="1 2" key="1">
    <citation type="journal article" date="2012" name="Eukaryot. Cell">
        <title>Genome sequence of the Trichosporon asahii environmental strain CBS 8904.</title>
        <authorList>
            <person name="Yang R.Y."/>
            <person name="Li H.T."/>
            <person name="Zhu H."/>
            <person name="Zhou G.P."/>
            <person name="Wang M."/>
            <person name="Wang L."/>
        </authorList>
    </citation>
    <scope>NUCLEOTIDE SEQUENCE [LARGE SCALE GENOMIC DNA]</scope>
    <source>
        <strain evidence="1 2">CBS 8904</strain>
    </source>
</reference>
<proteinExistence type="predicted"/>
<evidence type="ECO:0000313" key="1">
    <source>
        <dbReference type="EMBL" id="EKD02046.1"/>
    </source>
</evidence>
<protein>
    <submittedName>
        <fullName evidence="1">Uncharacterized protein</fullName>
    </submittedName>
</protein>
<dbReference type="AlphaFoldDB" id="K1VN18"/>